<feature type="signal peptide" evidence="2">
    <location>
        <begin position="1"/>
        <end position="17"/>
    </location>
</feature>
<dbReference type="AlphaFoldDB" id="A0A152A0X9"/>
<keyword evidence="1" id="KW-1133">Transmembrane helix</keyword>
<dbReference type="PANTHER" id="PTHR31318">
    <property type="entry name" value="EXPRESSED PROTEIN-RELATED"/>
    <property type="match status" value="1"/>
</dbReference>
<organism evidence="3 4">
    <name type="scientific">Tieghemostelium lacteum</name>
    <name type="common">Slime mold</name>
    <name type="synonym">Dictyostelium lacteum</name>
    <dbReference type="NCBI Taxonomy" id="361077"/>
    <lineage>
        <taxon>Eukaryota</taxon>
        <taxon>Amoebozoa</taxon>
        <taxon>Evosea</taxon>
        <taxon>Eumycetozoa</taxon>
        <taxon>Dictyostelia</taxon>
        <taxon>Dictyosteliales</taxon>
        <taxon>Raperosteliaceae</taxon>
        <taxon>Tieghemostelium</taxon>
    </lineage>
</organism>
<evidence type="ECO:0008006" key="5">
    <source>
        <dbReference type="Google" id="ProtNLM"/>
    </source>
</evidence>
<accession>A0A152A0X9</accession>
<keyword evidence="1" id="KW-0812">Transmembrane</keyword>
<evidence type="ECO:0000313" key="3">
    <source>
        <dbReference type="EMBL" id="KYQ99869.1"/>
    </source>
</evidence>
<evidence type="ECO:0000256" key="1">
    <source>
        <dbReference type="SAM" id="Phobius"/>
    </source>
</evidence>
<dbReference type="SUPFAM" id="SSF51126">
    <property type="entry name" value="Pectin lyase-like"/>
    <property type="match status" value="2"/>
</dbReference>
<keyword evidence="4" id="KW-1185">Reference proteome</keyword>
<name>A0A152A0X9_TIELA</name>
<dbReference type="Proteomes" id="UP000076078">
    <property type="component" value="Unassembled WGS sequence"/>
</dbReference>
<keyword evidence="2" id="KW-0732">Signal</keyword>
<comment type="caution">
    <text evidence="3">The sequence shown here is derived from an EMBL/GenBank/DDBJ whole genome shotgun (WGS) entry which is preliminary data.</text>
</comment>
<reference evidence="3 4" key="1">
    <citation type="submission" date="2015-12" db="EMBL/GenBank/DDBJ databases">
        <title>Dictyostelia acquired genes for synthesis and detection of signals that induce cell-type specialization by lateral gene transfer from prokaryotes.</title>
        <authorList>
            <person name="Gloeckner G."/>
            <person name="Schaap P."/>
        </authorList>
    </citation>
    <scope>NUCLEOTIDE SEQUENCE [LARGE SCALE GENOMIC DNA]</scope>
    <source>
        <strain evidence="3 4">TK</strain>
    </source>
</reference>
<keyword evidence="1" id="KW-0472">Membrane</keyword>
<evidence type="ECO:0000313" key="4">
    <source>
        <dbReference type="Proteomes" id="UP000076078"/>
    </source>
</evidence>
<dbReference type="InParanoid" id="A0A152A0X9"/>
<proteinExistence type="predicted"/>
<feature type="chain" id="PRO_5007593484" description="Pectin lyase-like family protein" evidence="2">
    <location>
        <begin position="18"/>
        <end position="519"/>
    </location>
</feature>
<gene>
    <name evidence="3" type="ORF">DLAC_03821</name>
</gene>
<dbReference type="EMBL" id="LODT01000020">
    <property type="protein sequence ID" value="KYQ99869.1"/>
    <property type="molecule type" value="Genomic_DNA"/>
</dbReference>
<feature type="transmembrane region" description="Helical" evidence="1">
    <location>
        <begin position="474"/>
        <end position="498"/>
    </location>
</feature>
<dbReference type="FunCoup" id="A0A152A0X9">
    <property type="interactions" value="2"/>
</dbReference>
<sequence length="519" mass="56234">MKLLLLLLICTISLSFAVNLDNGCVVFISDQGNITTNVTGNCGTQAYPCFTIIDAIQSCKNQSLTAIMTFNFDVGVYTFPNETMGIYRQTITINGATNGGTIIDLAQLNNGNVPFLVKEPVNITSHDLTTLSLNNIVWRNLNIQNNTNSTYSFIYSNIGLGKVSVNVNGCTFTNMQFTSQQGFKTGSVFNLRSSNTTLVVSNSQFNSIQSGNGAVLYGTFLTANFTDCKFNQIQVGISTISIVSSYITMSECQISNTRSLNFLSVFGETVNAQPNLITNCGFSNNIVTSNLGAQSLIYSIGSQVIISGSSFVSNQNTLVLFSKTLATQVNSIENSQFISNTASPYIIFSNECQNNLTIQGCQFQSNLKASDGIINLVASNSTISNSTFENNQGPIITPIVSSVTLNGITTKDNSELIDCVQSNITIEGTSSYDNTDSSMMTCTSCQITAPSDLDISCTSSYKNDPKNTGIPKGLLVFIVIASIVVFIILLFTIIKCVLHYRRKHSHHHHGHHEPLLGHH</sequence>
<evidence type="ECO:0000256" key="2">
    <source>
        <dbReference type="SAM" id="SignalP"/>
    </source>
</evidence>
<dbReference type="InterPro" id="IPR011050">
    <property type="entry name" value="Pectin_lyase_fold/virulence"/>
</dbReference>
<protein>
    <recommendedName>
        <fullName evidence="5">Pectin lyase-like family protein</fullName>
    </recommendedName>
</protein>